<organism evidence="1 2">
    <name type="scientific">Toxocara canis</name>
    <name type="common">Canine roundworm</name>
    <dbReference type="NCBI Taxonomy" id="6265"/>
    <lineage>
        <taxon>Eukaryota</taxon>
        <taxon>Metazoa</taxon>
        <taxon>Ecdysozoa</taxon>
        <taxon>Nematoda</taxon>
        <taxon>Chromadorea</taxon>
        <taxon>Rhabditida</taxon>
        <taxon>Spirurina</taxon>
        <taxon>Ascaridomorpha</taxon>
        <taxon>Ascaridoidea</taxon>
        <taxon>Toxocaridae</taxon>
        <taxon>Toxocara</taxon>
    </lineage>
</organism>
<reference evidence="1 2" key="1">
    <citation type="submission" date="2014-11" db="EMBL/GenBank/DDBJ databases">
        <title>Genetic blueprint of the zoonotic pathogen Toxocara canis.</title>
        <authorList>
            <person name="Zhu X.-Q."/>
            <person name="Korhonen P.K."/>
            <person name="Cai H."/>
            <person name="Young N.D."/>
            <person name="Nejsum P."/>
            <person name="von Samson-Himmelstjerna G."/>
            <person name="Boag P.R."/>
            <person name="Tan P."/>
            <person name="Li Q."/>
            <person name="Min J."/>
            <person name="Yang Y."/>
            <person name="Wang X."/>
            <person name="Fang X."/>
            <person name="Hall R.S."/>
            <person name="Hofmann A."/>
            <person name="Sternberg P.W."/>
            <person name="Jex A.R."/>
            <person name="Gasser R.B."/>
        </authorList>
    </citation>
    <scope>NUCLEOTIDE SEQUENCE [LARGE SCALE GENOMIC DNA]</scope>
    <source>
        <strain evidence="1">PN_DK_2014</strain>
    </source>
</reference>
<proteinExistence type="predicted"/>
<keyword evidence="2" id="KW-1185">Reference proteome</keyword>
<name>A0A0B2VA55_TOXCA</name>
<evidence type="ECO:0000313" key="1">
    <source>
        <dbReference type="EMBL" id="KHN77885.1"/>
    </source>
</evidence>
<dbReference type="EMBL" id="JPKZ01002215">
    <property type="protein sequence ID" value="KHN77885.1"/>
    <property type="molecule type" value="Genomic_DNA"/>
</dbReference>
<comment type="caution">
    <text evidence="1">The sequence shown here is derived from an EMBL/GenBank/DDBJ whole genome shotgun (WGS) entry which is preliminary data.</text>
</comment>
<dbReference type="Proteomes" id="UP000031036">
    <property type="component" value="Unassembled WGS sequence"/>
</dbReference>
<evidence type="ECO:0000313" key="2">
    <source>
        <dbReference type="Proteomes" id="UP000031036"/>
    </source>
</evidence>
<accession>A0A0B2VA55</accession>
<dbReference type="AlphaFoldDB" id="A0A0B2VA55"/>
<protein>
    <submittedName>
        <fullName evidence="1">Uncharacterized protein</fullName>
    </submittedName>
</protein>
<gene>
    <name evidence="1" type="ORF">Tcan_07299</name>
</gene>
<sequence length="107" mass="11959">MFDPQIVYNSLQPRARSSSDHLMYQMEMNLASNRSRVGDELCRLATSQPIRLQAIRHSTTARSNLTISREETTTKVALIAYAYTTDGSLTFQAHLGNLVCSLCNAFS</sequence>